<comment type="pathway">
    <text evidence="1">Amino-sugar metabolism; 1,6-anhydro-N-acetylmuramate degradation.</text>
</comment>
<dbReference type="GO" id="GO:0097175">
    <property type="term" value="P:1,6-anhydro-N-acetyl-beta-muramic acid catabolic process"/>
    <property type="evidence" value="ECO:0007669"/>
    <property type="project" value="UniProtKB-UniRule"/>
</dbReference>
<proteinExistence type="inferred from homology"/>
<comment type="similarity">
    <text evidence="1">Belongs to the anhydro-N-acetylmuramic acid kinase family.</text>
</comment>
<organism evidence="2 3">
    <name type="scientific">Nitrosomonas oligotropha</name>
    <dbReference type="NCBI Taxonomy" id="42354"/>
    <lineage>
        <taxon>Bacteria</taxon>
        <taxon>Pseudomonadati</taxon>
        <taxon>Pseudomonadota</taxon>
        <taxon>Betaproteobacteria</taxon>
        <taxon>Nitrosomonadales</taxon>
        <taxon>Nitrosomonadaceae</taxon>
        <taxon>Nitrosomonas</taxon>
    </lineage>
</organism>
<keyword evidence="1 2" id="KW-0808">Transferase</keyword>
<comment type="pathway">
    <text evidence="1">Cell wall biogenesis; peptidoglycan recycling.</text>
</comment>
<keyword evidence="1" id="KW-0547">Nucleotide-binding</keyword>
<dbReference type="SUPFAM" id="SSF53067">
    <property type="entry name" value="Actin-like ATPase domain"/>
    <property type="match status" value="1"/>
</dbReference>
<accession>A0A5C7VSK6</accession>
<keyword evidence="1 2" id="KW-0418">Kinase</keyword>
<evidence type="ECO:0000313" key="3">
    <source>
        <dbReference type="Proteomes" id="UP000321055"/>
    </source>
</evidence>
<comment type="function">
    <text evidence="1">Catalyzes the specific phosphorylation of 1,6-anhydro-N-acetylmuramic acid (anhMurNAc) with the simultaneous cleavage of the 1,6-anhydro ring, generating MurNAc-6-P. Is required for the utilization of anhMurNAc either imported from the medium or derived from its own cell wall murein, and thus plays a role in cell wall recycling.</text>
</comment>
<gene>
    <name evidence="1" type="primary">anmK</name>
    <name evidence="2" type="ORF">E6Q60_10615</name>
</gene>
<comment type="catalytic activity">
    <reaction evidence="1">
        <text>1,6-anhydro-N-acetyl-beta-muramate + ATP + H2O = N-acetyl-D-muramate 6-phosphate + ADP + H(+)</text>
        <dbReference type="Rhea" id="RHEA:24952"/>
        <dbReference type="ChEBI" id="CHEBI:15377"/>
        <dbReference type="ChEBI" id="CHEBI:15378"/>
        <dbReference type="ChEBI" id="CHEBI:30616"/>
        <dbReference type="ChEBI" id="CHEBI:58690"/>
        <dbReference type="ChEBI" id="CHEBI:58722"/>
        <dbReference type="ChEBI" id="CHEBI:456216"/>
        <dbReference type="EC" id="2.7.1.170"/>
    </reaction>
</comment>
<dbReference type="PANTHER" id="PTHR30605:SF0">
    <property type="entry name" value="ANHYDRO-N-ACETYLMURAMIC ACID KINASE"/>
    <property type="match status" value="1"/>
</dbReference>
<reference evidence="2 3" key="1">
    <citation type="submission" date="2018-09" db="EMBL/GenBank/DDBJ databases">
        <title>Metagenome Assembled Genomes from an Advanced Water Purification Facility.</title>
        <authorList>
            <person name="Stamps B.W."/>
            <person name="Spear J.R."/>
        </authorList>
    </citation>
    <scope>NUCLEOTIDE SEQUENCE [LARGE SCALE GENOMIC DNA]</scope>
    <source>
        <strain evidence="2">Bin_54_1</strain>
    </source>
</reference>
<dbReference type="CDD" id="cd24050">
    <property type="entry name" value="ASKHA_NBD_ANMK"/>
    <property type="match status" value="1"/>
</dbReference>
<dbReference type="GO" id="GO:0016301">
    <property type="term" value="F:kinase activity"/>
    <property type="evidence" value="ECO:0007669"/>
    <property type="project" value="UniProtKB-KW"/>
</dbReference>
<dbReference type="GO" id="GO:0005524">
    <property type="term" value="F:ATP binding"/>
    <property type="evidence" value="ECO:0007669"/>
    <property type="project" value="UniProtKB-UniRule"/>
</dbReference>
<dbReference type="GO" id="GO:0016773">
    <property type="term" value="F:phosphotransferase activity, alcohol group as acceptor"/>
    <property type="evidence" value="ECO:0007669"/>
    <property type="project" value="UniProtKB-UniRule"/>
</dbReference>
<dbReference type="InterPro" id="IPR043129">
    <property type="entry name" value="ATPase_NBD"/>
</dbReference>
<dbReference type="AlphaFoldDB" id="A0A5C7VSK6"/>
<keyword evidence="1" id="KW-0119">Carbohydrate metabolism</keyword>
<dbReference type="InterPro" id="IPR005338">
    <property type="entry name" value="Anhydro_N_Ac-Mur_kinase"/>
</dbReference>
<comment type="caution">
    <text evidence="2">The sequence shown here is derived from an EMBL/GenBank/DDBJ whole genome shotgun (WGS) entry which is preliminary data.</text>
</comment>
<dbReference type="GO" id="GO:0006040">
    <property type="term" value="P:amino sugar metabolic process"/>
    <property type="evidence" value="ECO:0007669"/>
    <property type="project" value="InterPro"/>
</dbReference>
<keyword evidence="1" id="KW-0067">ATP-binding</keyword>
<protein>
    <recommendedName>
        <fullName evidence="1">Anhydro-N-acetylmuramic acid kinase</fullName>
        <ecNumber evidence="1">2.7.1.170</ecNumber>
    </recommendedName>
    <alternativeName>
        <fullName evidence="1">AnhMurNAc kinase</fullName>
    </alternativeName>
</protein>
<sequence length="366" mass="39369">MESAYYIGIMSGTSLDGVDAALVDFSAAAPVLLRTFFCPYDDELREQLLALHQPGHDELNRAAILSNQLSSLYAQATAGVLENTGIAARQITAIGCHGQTIRHCPEAGKNYTIQLINAALLAELTQITVVADFRSRDIAAGGQGAPLVPAFHHAVFKHAGHHRVIVNIGGIANITRLDHHQPVSGFDCGPGNLLMDAWCSRHTGNTYDKDGQWAASGRIIPALLERFLSEDFFVRKPPKSTGRDLFNLHWLEQKLCGDEAPRDVQATLLQLTATTIARSIQEHCPAAEEIYLCGGGAHNTALVDRLTISMPGKIVALTDQLGVAADWVEAFAFAWLAHQAIVRKAGSLAEVTGAKGNRILGAIYPA</sequence>
<evidence type="ECO:0000313" key="2">
    <source>
        <dbReference type="EMBL" id="TXI27138.1"/>
    </source>
</evidence>
<feature type="binding site" evidence="1">
    <location>
        <begin position="12"/>
        <end position="19"/>
    </location>
    <ligand>
        <name>ATP</name>
        <dbReference type="ChEBI" id="CHEBI:30616"/>
    </ligand>
</feature>
<dbReference type="Pfam" id="PF03702">
    <property type="entry name" value="AnmK"/>
    <property type="match status" value="1"/>
</dbReference>
<dbReference type="EMBL" id="SSFX01000084">
    <property type="protein sequence ID" value="TXI27138.1"/>
    <property type="molecule type" value="Genomic_DNA"/>
</dbReference>
<evidence type="ECO:0000256" key="1">
    <source>
        <dbReference type="HAMAP-Rule" id="MF_01270"/>
    </source>
</evidence>
<dbReference type="PANTHER" id="PTHR30605">
    <property type="entry name" value="ANHYDRO-N-ACETYLMURAMIC ACID KINASE"/>
    <property type="match status" value="1"/>
</dbReference>
<dbReference type="UniPathway" id="UPA00544"/>
<dbReference type="Gene3D" id="3.30.420.40">
    <property type="match status" value="2"/>
</dbReference>
<dbReference type="Proteomes" id="UP000321055">
    <property type="component" value="Unassembled WGS sequence"/>
</dbReference>
<dbReference type="NCBIfam" id="NF007139">
    <property type="entry name" value="PRK09585.1-3"/>
    <property type="match status" value="1"/>
</dbReference>
<name>A0A5C7VSK6_9PROT</name>
<dbReference type="UniPathway" id="UPA00343"/>
<dbReference type="GO" id="GO:0009254">
    <property type="term" value="P:peptidoglycan turnover"/>
    <property type="evidence" value="ECO:0007669"/>
    <property type="project" value="UniProtKB-UniRule"/>
</dbReference>
<dbReference type="HAMAP" id="MF_01270">
    <property type="entry name" value="AnhMurNAc_kinase"/>
    <property type="match status" value="1"/>
</dbReference>
<dbReference type="EC" id="2.7.1.170" evidence="1"/>